<dbReference type="Pfam" id="PF03099">
    <property type="entry name" value="BPL_LplA_LipB"/>
    <property type="match status" value="1"/>
</dbReference>
<dbReference type="InterPro" id="IPR045864">
    <property type="entry name" value="aa-tRNA-synth_II/BPL/LPL"/>
</dbReference>
<dbReference type="InterPro" id="IPR004143">
    <property type="entry name" value="BPL_LPL_catalytic"/>
</dbReference>
<dbReference type="Proteomes" id="UP000245590">
    <property type="component" value="Unassembled WGS sequence"/>
</dbReference>
<dbReference type="InterPro" id="IPR004408">
    <property type="entry name" value="Biotin_CoA_COase_ligase"/>
</dbReference>
<dbReference type="InterPro" id="IPR003142">
    <property type="entry name" value="BPL_C"/>
</dbReference>
<dbReference type="Gene3D" id="3.30.930.10">
    <property type="entry name" value="Bira Bifunctional Protein, Domain 2"/>
    <property type="match status" value="1"/>
</dbReference>
<dbReference type="PANTHER" id="PTHR12835:SF5">
    <property type="entry name" value="BIOTIN--PROTEIN LIGASE"/>
    <property type="match status" value="1"/>
</dbReference>
<comment type="caution">
    <text evidence="8">The sequence shown here is derived from an EMBL/GenBank/DDBJ whole genome shotgun (WGS) entry which is preliminary data.</text>
</comment>
<evidence type="ECO:0000256" key="6">
    <source>
        <dbReference type="SAM" id="MobiDB-lite"/>
    </source>
</evidence>
<gene>
    <name evidence="8" type="ORF">DEO23_15290</name>
</gene>
<sequence>MAPAEQQVGPGRSDLGHGGDRPGPAPDERPAPPPLHVLETTSSTQDAAREMLRDGAATPFAVHTLDQRGGRGRLGRPWRTPPGGGLALTLARTSSLRPDRRSWYPLVVGLGVLEALAGTAELGLKWPNDLLTPDGRKLGGILLEAEGQEHLLVGVGLNLRGPIVLEDPSALPPAWLHGEGGVAHGHADAGPEGEAAGAEDDREGALAAALAARIEDELRLLDVHEGDAVASGQHSRYSMACLTLGCGVRFHAATVADPAADSSAGAGTAVRIDADGGLVLRTPDGDERSVSAGDIRHLRTTSTSLPDHQEIHP</sequence>
<keyword evidence="1 8" id="KW-0436">Ligase</keyword>
<keyword evidence="4" id="KW-0092">Biotin</keyword>
<dbReference type="OrthoDB" id="9807064at2"/>
<evidence type="ECO:0000313" key="8">
    <source>
        <dbReference type="EMBL" id="PWH04996.1"/>
    </source>
</evidence>
<dbReference type="NCBIfam" id="TIGR00121">
    <property type="entry name" value="birA_ligase"/>
    <property type="match status" value="1"/>
</dbReference>
<dbReference type="EMBL" id="QFKX01000008">
    <property type="protein sequence ID" value="PWH04996.1"/>
    <property type="molecule type" value="Genomic_DNA"/>
</dbReference>
<evidence type="ECO:0000256" key="4">
    <source>
        <dbReference type="ARBA" id="ARBA00023267"/>
    </source>
</evidence>
<dbReference type="SUPFAM" id="SSF50037">
    <property type="entry name" value="C-terminal domain of transcriptional repressors"/>
    <property type="match status" value="1"/>
</dbReference>
<dbReference type="Gene3D" id="2.30.30.100">
    <property type="match status" value="1"/>
</dbReference>
<evidence type="ECO:0000256" key="3">
    <source>
        <dbReference type="ARBA" id="ARBA00022840"/>
    </source>
</evidence>
<evidence type="ECO:0000256" key="2">
    <source>
        <dbReference type="ARBA" id="ARBA00022741"/>
    </source>
</evidence>
<dbReference type="RefSeq" id="WP_109276899.1">
    <property type="nucleotide sequence ID" value="NZ_QFKX01000008.1"/>
</dbReference>
<dbReference type="AlphaFoldDB" id="A0A2U2RGL0"/>
<proteinExistence type="predicted"/>
<feature type="domain" description="BPL/LPL catalytic" evidence="7">
    <location>
        <begin position="18"/>
        <end position="214"/>
    </location>
</feature>
<feature type="region of interest" description="Disordered" evidence="6">
    <location>
        <begin position="1"/>
        <end position="81"/>
    </location>
</feature>
<protein>
    <recommendedName>
        <fullName evidence="5">biotin--[biotin carboxyl-carrier protein] ligase</fullName>
        <ecNumber evidence="5">6.3.4.15</ecNumber>
    </recommendedName>
</protein>
<feature type="compositionally biased region" description="Basic and acidic residues" evidence="6">
    <location>
        <begin position="283"/>
        <end position="297"/>
    </location>
</feature>
<dbReference type="PROSITE" id="PS51733">
    <property type="entry name" value="BPL_LPL_CATALYTIC"/>
    <property type="match status" value="1"/>
</dbReference>
<keyword evidence="3" id="KW-0067">ATP-binding</keyword>
<dbReference type="GO" id="GO:0004077">
    <property type="term" value="F:biotin--[biotin carboxyl-carrier protein] ligase activity"/>
    <property type="evidence" value="ECO:0007669"/>
    <property type="project" value="UniProtKB-EC"/>
</dbReference>
<evidence type="ECO:0000256" key="1">
    <source>
        <dbReference type="ARBA" id="ARBA00022598"/>
    </source>
</evidence>
<reference evidence="8 9" key="1">
    <citation type="submission" date="2018-05" db="EMBL/GenBank/DDBJ databases">
        <title>Brachybacterium sp. M1HQ-2T, whole genome shotgun sequence.</title>
        <authorList>
            <person name="Tuo L."/>
        </authorList>
    </citation>
    <scope>NUCLEOTIDE SEQUENCE [LARGE SCALE GENOMIC DNA]</scope>
    <source>
        <strain evidence="8 9">M1HQ-2</strain>
    </source>
</reference>
<keyword evidence="2" id="KW-0547">Nucleotide-binding</keyword>
<keyword evidence="9" id="KW-1185">Reference proteome</keyword>
<feature type="region of interest" description="Disordered" evidence="6">
    <location>
        <begin position="278"/>
        <end position="313"/>
    </location>
</feature>
<evidence type="ECO:0000256" key="5">
    <source>
        <dbReference type="ARBA" id="ARBA00024227"/>
    </source>
</evidence>
<dbReference type="Pfam" id="PF02237">
    <property type="entry name" value="BPL_C"/>
    <property type="match status" value="1"/>
</dbReference>
<dbReference type="GO" id="GO:0005524">
    <property type="term" value="F:ATP binding"/>
    <property type="evidence" value="ECO:0007669"/>
    <property type="project" value="UniProtKB-KW"/>
</dbReference>
<organism evidence="8 9">
    <name type="scientific">Brachybacterium endophyticum</name>
    <dbReference type="NCBI Taxonomy" id="2182385"/>
    <lineage>
        <taxon>Bacteria</taxon>
        <taxon>Bacillati</taxon>
        <taxon>Actinomycetota</taxon>
        <taxon>Actinomycetes</taxon>
        <taxon>Micrococcales</taxon>
        <taxon>Dermabacteraceae</taxon>
        <taxon>Brachybacterium</taxon>
    </lineage>
</organism>
<evidence type="ECO:0000259" key="7">
    <source>
        <dbReference type="PROSITE" id="PS51733"/>
    </source>
</evidence>
<feature type="compositionally biased region" description="Basic and acidic residues" evidence="6">
    <location>
        <begin position="14"/>
        <end position="30"/>
    </location>
</feature>
<dbReference type="InterPro" id="IPR008988">
    <property type="entry name" value="Transcriptional_repressor_C"/>
</dbReference>
<dbReference type="EC" id="6.3.4.15" evidence="5"/>
<dbReference type="GO" id="GO:0005737">
    <property type="term" value="C:cytoplasm"/>
    <property type="evidence" value="ECO:0007669"/>
    <property type="project" value="TreeGrafter"/>
</dbReference>
<name>A0A2U2RGL0_9MICO</name>
<dbReference type="SUPFAM" id="SSF55681">
    <property type="entry name" value="Class II aaRS and biotin synthetases"/>
    <property type="match status" value="1"/>
</dbReference>
<accession>A0A2U2RGL0</accession>
<dbReference type="PANTHER" id="PTHR12835">
    <property type="entry name" value="BIOTIN PROTEIN LIGASE"/>
    <property type="match status" value="1"/>
</dbReference>
<evidence type="ECO:0000313" key="9">
    <source>
        <dbReference type="Proteomes" id="UP000245590"/>
    </source>
</evidence>